<evidence type="ECO:0000259" key="2">
    <source>
        <dbReference type="PROSITE" id="PS51464"/>
    </source>
</evidence>
<dbReference type="HAMAP" id="MF_01240">
    <property type="entry name" value="UPF0309"/>
    <property type="match status" value="1"/>
</dbReference>
<name>A0A1I2MZV2_9BACL</name>
<feature type="domain" description="SIS" evidence="2">
    <location>
        <begin position="57"/>
        <end position="235"/>
    </location>
</feature>
<dbReference type="NCBIfam" id="NF002805">
    <property type="entry name" value="PRK02947.1"/>
    <property type="match status" value="1"/>
</dbReference>
<accession>A0A1I2MZV2</accession>
<dbReference type="InterPro" id="IPR022951">
    <property type="entry name" value="UPF0309"/>
</dbReference>
<dbReference type="CDD" id="cd05013">
    <property type="entry name" value="SIS_RpiR"/>
    <property type="match status" value="1"/>
</dbReference>
<organism evidence="3 4">
    <name type="scientific">Planifilum fulgidum</name>
    <dbReference type="NCBI Taxonomy" id="201973"/>
    <lineage>
        <taxon>Bacteria</taxon>
        <taxon>Bacillati</taxon>
        <taxon>Bacillota</taxon>
        <taxon>Bacilli</taxon>
        <taxon>Bacillales</taxon>
        <taxon>Thermoactinomycetaceae</taxon>
        <taxon>Planifilum</taxon>
    </lineage>
</organism>
<keyword evidence="3" id="KW-0413">Isomerase</keyword>
<dbReference type="InterPro" id="IPR001347">
    <property type="entry name" value="SIS_dom"/>
</dbReference>
<dbReference type="AlphaFoldDB" id="A0A1I2MZV2"/>
<dbReference type="PANTHER" id="PTHR30390:SF7">
    <property type="entry name" value="PHOSPHOHEPTOSE ISOMERASE"/>
    <property type="match status" value="1"/>
</dbReference>
<dbReference type="InterPro" id="IPR046348">
    <property type="entry name" value="SIS_dom_sf"/>
</dbReference>
<dbReference type="STRING" id="201973.SAMN04488025_11086"/>
<evidence type="ECO:0000313" key="3">
    <source>
        <dbReference type="EMBL" id="SFF97135.1"/>
    </source>
</evidence>
<comment type="similarity">
    <text evidence="1">Belongs to the UPF0309 family.</text>
</comment>
<keyword evidence="4" id="KW-1185">Reference proteome</keyword>
<dbReference type="PANTHER" id="PTHR30390">
    <property type="entry name" value="SEDOHEPTULOSE 7-PHOSPHATE ISOMERASE / DNAA INITIATOR-ASSOCIATING FACTOR FOR REPLICATION INITIATION"/>
    <property type="match status" value="1"/>
</dbReference>
<dbReference type="InterPro" id="IPR050099">
    <property type="entry name" value="SIS_GmhA/DiaA_subfam"/>
</dbReference>
<dbReference type="PROSITE" id="PS51464">
    <property type="entry name" value="SIS"/>
    <property type="match status" value="1"/>
</dbReference>
<dbReference type="GO" id="GO:1901135">
    <property type="term" value="P:carbohydrate derivative metabolic process"/>
    <property type="evidence" value="ECO:0007669"/>
    <property type="project" value="InterPro"/>
</dbReference>
<dbReference type="EMBL" id="FOOK01000010">
    <property type="protein sequence ID" value="SFF97135.1"/>
    <property type="molecule type" value="Genomic_DNA"/>
</dbReference>
<dbReference type="GO" id="GO:0097367">
    <property type="term" value="F:carbohydrate derivative binding"/>
    <property type="evidence" value="ECO:0007669"/>
    <property type="project" value="InterPro"/>
</dbReference>
<protein>
    <recommendedName>
        <fullName evidence="1">UPF0309 protein SAMN04488025_11086</fullName>
    </recommendedName>
</protein>
<gene>
    <name evidence="3" type="ORF">SAMN04488025_11086</name>
</gene>
<dbReference type="GO" id="GO:0016853">
    <property type="term" value="F:isomerase activity"/>
    <property type="evidence" value="ECO:0007669"/>
    <property type="project" value="UniProtKB-KW"/>
</dbReference>
<dbReference type="Proteomes" id="UP000198661">
    <property type="component" value="Unassembled WGS sequence"/>
</dbReference>
<sequence length="273" mass="29859">MILFGMKMLFEDVDRFSQSLSIGGGNLLADYFHKVRELITLIEKEEGERLRQAACRVAESLRRGGIVQLFGCGHSHLLTEEVFYRAGGLVPVKPILIEPLMLHEGAVRSSRLERKNGYAATFLPDQEFHREDVVFVLSTSGRNPVPVDVALYAKEQGAYVIGVTSLQYAQSQPSRHTSGKRLHEVVDLVIDNHAPVGDALLKHPKVAVPFAPSSTVTGAAILNAVFAEAVVLLAESGVEPPVFLSGNIEGADGHNDRLIARYRKRIPLLDGSD</sequence>
<reference evidence="3 4" key="1">
    <citation type="submission" date="2016-10" db="EMBL/GenBank/DDBJ databases">
        <authorList>
            <person name="de Groot N.N."/>
        </authorList>
    </citation>
    <scope>NUCLEOTIDE SEQUENCE [LARGE SCALE GENOMIC DNA]</scope>
    <source>
        <strain evidence="3 4">DSM 44945</strain>
    </source>
</reference>
<evidence type="ECO:0000256" key="1">
    <source>
        <dbReference type="HAMAP-Rule" id="MF_01240"/>
    </source>
</evidence>
<dbReference type="SUPFAM" id="SSF53697">
    <property type="entry name" value="SIS domain"/>
    <property type="match status" value="1"/>
</dbReference>
<evidence type="ECO:0000313" key="4">
    <source>
        <dbReference type="Proteomes" id="UP000198661"/>
    </source>
</evidence>
<proteinExistence type="inferred from homology"/>
<dbReference type="InterPro" id="IPR035472">
    <property type="entry name" value="RpiR-like_SIS"/>
</dbReference>
<dbReference type="Pfam" id="PF13580">
    <property type="entry name" value="SIS_2"/>
    <property type="match status" value="1"/>
</dbReference>
<dbReference type="Gene3D" id="3.40.50.10490">
    <property type="entry name" value="Glucose-6-phosphate isomerase like protein, domain 1"/>
    <property type="match status" value="1"/>
</dbReference>